<accession>A0ABD2N9E9</accession>
<dbReference type="EMBL" id="JABFTP020000083">
    <property type="protein sequence ID" value="KAL3275227.1"/>
    <property type="molecule type" value="Genomic_DNA"/>
</dbReference>
<comment type="caution">
    <text evidence="2">The sequence shown here is derived from an EMBL/GenBank/DDBJ whole genome shotgun (WGS) entry which is preliminary data.</text>
</comment>
<gene>
    <name evidence="2" type="ORF">HHI36_019996</name>
</gene>
<dbReference type="Proteomes" id="UP001516400">
    <property type="component" value="Unassembled WGS sequence"/>
</dbReference>
<protein>
    <submittedName>
        <fullName evidence="2">Uncharacterized protein</fullName>
    </submittedName>
</protein>
<feature type="signal peptide" evidence="1">
    <location>
        <begin position="1"/>
        <end position="21"/>
    </location>
</feature>
<name>A0ABD2N9E9_9CUCU</name>
<feature type="chain" id="PRO_5044741457" evidence="1">
    <location>
        <begin position="22"/>
        <end position="102"/>
    </location>
</feature>
<dbReference type="AlphaFoldDB" id="A0ABD2N9E9"/>
<evidence type="ECO:0000256" key="1">
    <source>
        <dbReference type="SAM" id="SignalP"/>
    </source>
</evidence>
<keyword evidence="3" id="KW-1185">Reference proteome</keyword>
<evidence type="ECO:0000313" key="2">
    <source>
        <dbReference type="EMBL" id="KAL3275227.1"/>
    </source>
</evidence>
<proteinExistence type="predicted"/>
<evidence type="ECO:0000313" key="3">
    <source>
        <dbReference type="Proteomes" id="UP001516400"/>
    </source>
</evidence>
<feature type="non-terminal residue" evidence="2">
    <location>
        <position position="1"/>
    </location>
</feature>
<reference evidence="2 3" key="1">
    <citation type="journal article" date="2021" name="BMC Biol.">
        <title>Horizontally acquired antibacterial genes associated with adaptive radiation of ladybird beetles.</title>
        <authorList>
            <person name="Li H.S."/>
            <person name="Tang X.F."/>
            <person name="Huang Y.H."/>
            <person name="Xu Z.Y."/>
            <person name="Chen M.L."/>
            <person name="Du X.Y."/>
            <person name="Qiu B.Y."/>
            <person name="Chen P.T."/>
            <person name="Zhang W."/>
            <person name="Slipinski A."/>
            <person name="Escalona H.E."/>
            <person name="Waterhouse R.M."/>
            <person name="Zwick A."/>
            <person name="Pang H."/>
        </authorList>
    </citation>
    <scope>NUCLEOTIDE SEQUENCE [LARGE SCALE GENOMIC DNA]</scope>
    <source>
        <strain evidence="2">SYSU2018</strain>
    </source>
</reference>
<keyword evidence="1" id="KW-0732">Signal</keyword>
<organism evidence="2 3">
    <name type="scientific">Cryptolaemus montrouzieri</name>
    <dbReference type="NCBI Taxonomy" id="559131"/>
    <lineage>
        <taxon>Eukaryota</taxon>
        <taxon>Metazoa</taxon>
        <taxon>Ecdysozoa</taxon>
        <taxon>Arthropoda</taxon>
        <taxon>Hexapoda</taxon>
        <taxon>Insecta</taxon>
        <taxon>Pterygota</taxon>
        <taxon>Neoptera</taxon>
        <taxon>Endopterygota</taxon>
        <taxon>Coleoptera</taxon>
        <taxon>Polyphaga</taxon>
        <taxon>Cucujiformia</taxon>
        <taxon>Coccinelloidea</taxon>
        <taxon>Coccinellidae</taxon>
        <taxon>Scymninae</taxon>
        <taxon>Scymnini</taxon>
        <taxon>Cryptolaemus</taxon>
    </lineage>
</organism>
<sequence>FIVSALCSLIVVCGAFQDISAMATRSKSYCEIFGNTKLLDHRVSPTYADVMLHNLFIHKQSGKDSSVGEILQIMIPKMEEIFEKASVPTVSLEYVEIIPRKL</sequence>